<proteinExistence type="inferred from homology"/>
<feature type="non-terminal residue" evidence="8">
    <location>
        <position position="129"/>
    </location>
</feature>
<feature type="chain" id="PRO_5032525105" evidence="7">
    <location>
        <begin position="22"/>
        <end position="129"/>
    </location>
</feature>
<reference evidence="8" key="1">
    <citation type="submission" date="2019-09" db="EMBL/GenBank/DDBJ databases">
        <title>Bird 10,000 Genomes (B10K) Project - Family phase.</title>
        <authorList>
            <person name="Zhang G."/>
        </authorList>
    </citation>
    <scope>NUCLEOTIDE SEQUENCE</scope>
    <source>
        <strain evidence="8">B10K-DU-001-08</strain>
        <tissue evidence="8">Muscle</tissue>
    </source>
</reference>
<evidence type="ECO:0000256" key="1">
    <source>
        <dbReference type="ARBA" id="ARBA00004141"/>
    </source>
</evidence>
<evidence type="ECO:0000313" key="9">
    <source>
        <dbReference type="Proteomes" id="UP000613066"/>
    </source>
</evidence>
<comment type="similarity">
    <text evidence="2">Belongs to the DoxX family.</text>
</comment>
<dbReference type="OrthoDB" id="432685at2759"/>
<feature type="transmembrane region" description="Helical" evidence="6">
    <location>
        <begin position="102"/>
        <end position="121"/>
    </location>
</feature>
<sequence>MAAAFRALRVLLGLFFLLAGAAKLSERLSADEQFVRFAEVFPLRDFGFAPAPGPYLAAVGWVEAVAGLLLAFGPQLLQELSNFVLSVVMIGAIYTLLVLREPLAMCAPATLCLGLLLLLNVRGHAAPAK</sequence>
<feature type="non-terminal residue" evidence="8">
    <location>
        <position position="1"/>
    </location>
</feature>
<feature type="signal peptide" evidence="7">
    <location>
        <begin position="1"/>
        <end position="21"/>
    </location>
</feature>
<keyword evidence="4 6" id="KW-1133">Transmembrane helix</keyword>
<dbReference type="Pfam" id="PF07681">
    <property type="entry name" value="DoxX"/>
    <property type="match status" value="1"/>
</dbReference>
<dbReference type="Proteomes" id="UP000613066">
    <property type="component" value="Unassembled WGS sequence"/>
</dbReference>
<comment type="subcellular location">
    <subcellularLocation>
        <location evidence="1">Membrane</location>
        <topology evidence="1">Multi-pass membrane protein</topology>
    </subcellularLocation>
</comment>
<dbReference type="InterPro" id="IPR032808">
    <property type="entry name" value="DoxX"/>
</dbReference>
<evidence type="ECO:0000313" key="8">
    <source>
        <dbReference type="EMBL" id="NXC43166.1"/>
    </source>
</evidence>
<comment type="caution">
    <text evidence="8">The sequence shown here is derived from an EMBL/GenBank/DDBJ whole genome shotgun (WGS) entry which is preliminary data.</text>
</comment>
<dbReference type="PANTHER" id="PTHR13163">
    <property type="entry name" value="SPINAL CORD EXPRESSION PROTEIN 4"/>
    <property type="match status" value="1"/>
</dbReference>
<organism evidence="8 9">
    <name type="scientific">Penelope pileata</name>
    <dbReference type="NCBI Taxonomy" id="1118817"/>
    <lineage>
        <taxon>Eukaryota</taxon>
        <taxon>Metazoa</taxon>
        <taxon>Chordata</taxon>
        <taxon>Craniata</taxon>
        <taxon>Vertebrata</taxon>
        <taxon>Euteleostomi</taxon>
        <taxon>Archelosauria</taxon>
        <taxon>Archosauria</taxon>
        <taxon>Dinosauria</taxon>
        <taxon>Saurischia</taxon>
        <taxon>Theropoda</taxon>
        <taxon>Coelurosauria</taxon>
        <taxon>Aves</taxon>
        <taxon>Neognathae</taxon>
        <taxon>Galloanserae</taxon>
        <taxon>Galliformes</taxon>
        <taxon>Cracidae</taxon>
        <taxon>Penelope</taxon>
    </lineage>
</organism>
<protein>
    <submittedName>
        <fullName evidence="8">TM35B protein</fullName>
    </submittedName>
</protein>
<evidence type="ECO:0000256" key="2">
    <source>
        <dbReference type="ARBA" id="ARBA00006679"/>
    </source>
</evidence>
<keyword evidence="3 6" id="KW-0812">Transmembrane</keyword>
<keyword evidence="7" id="KW-0732">Signal</keyword>
<name>A0A851NM09_9GALL</name>
<keyword evidence="9" id="KW-1185">Reference proteome</keyword>
<feature type="transmembrane region" description="Helical" evidence="6">
    <location>
        <begin position="80"/>
        <end position="96"/>
    </location>
</feature>
<dbReference type="PANTHER" id="PTHR13163:SF2">
    <property type="entry name" value="TRANSMEMBRANE PROTEIN 35B"/>
    <property type="match status" value="1"/>
</dbReference>
<accession>A0A851NM09</accession>
<keyword evidence="5 6" id="KW-0472">Membrane</keyword>
<evidence type="ECO:0000256" key="3">
    <source>
        <dbReference type="ARBA" id="ARBA00022692"/>
    </source>
</evidence>
<feature type="transmembrane region" description="Helical" evidence="6">
    <location>
        <begin position="54"/>
        <end position="73"/>
    </location>
</feature>
<evidence type="ECO:0000256" key="4">
    <source>
        <dbReference type="ARBA" id="ARBA00022989"/>
    </source>
</evidence>
<gene>
    <name evidence="8" type="primary">Tmem35b</name>
    <name evidence="8" type="ORF">PENPIL_R07771</name>
</gene>
<dbReference type="InterPro" id="IPR040399">
    <property type="entry name" value="TMEM35A/B"/>
</dbReference>
<evidence type="ECO:0000256" key="6">
    <source>
        <dbReference type="SAM" id="Phobius"/>
    </source>
</evidence>
<evidence type="ECO:0000256" key="7">
    <source>
        <dbReference type="SAM" id="SignalP"/>
    </source>
</evidence>
<dbReference type="AlphaFoldDB" id="A0A851NM09"/>
<dbReference type="EMBL" id="WBMW01002525">
    <property type="protein sequence ID" value="NXC43166.1"/>
    <property type="molecule type" value="Genomic_DNA"/>
</dbReference>
<dbReference type="GO" id="GO:0016020">
    <property type="term" value="C:membrane"/>
    <property type="evidence" value="ECO:0007669"/>
    <property type="project" value="UniProtKB-SubCell"/>
</dbReference>
<evidence type="ECO:0000256" key="5">
    <source>
        <dbReference type="ARBA" id="ARBA00023136"/>
    </source>
</evidence>